<evidence type="ECO:0000313" key="1">
    <source>
        <dbReference type="EMBL" id="MDQ8209756.1"/>
    </source>
</evidence>
<comment type="caution">
    <text evidence="1">The sequence shown here is derived from an EMBL/GenBank/DDBJ whole genome shotgun (WGS) entry which is preliminary data.</text>
</comment>
<keyword evidence="2" id="KW-1185">Reference proteome</keyword>
<name>A0ABU1B032_9BACT</name>
<proteinExistence type="predicted"/>
<gene>
    <name evidence="1" type="ORF">QEH52_19715</name>
</gene>
<accession>A0ABU1B032</accession>
<organism evidence="1 2">
    <name type="scientific">Thalassobacterium maritimum</name>
    <dbReference type="NCBI Taxonomy" id="3041265"/>
    <lineage>
        <taxon>Bacteria</taxon>
        <taxon>Pseudomonadati</taxon>
        <taxon>Verrucomicrobiota</taxon>
        <taxon>Opitutia</taxon>
        <taxon>Puniceicoccales</taxon>
        <taxon>Coraliomargaritaceae</taxon>
        <taxon>Thalassobacterium</taxon>
    </lineage>
</organism>
<dbReference type="EMBL" id="JARXHW010000147">
    <property type="protein sequence ID" value="MDQ8209756.1"/>
    <property type="molecule type" value="Genomic_DNA"/>
</dbReference>
<dbReference type="Proteomes" id="UP001225316">
    <property type="component" value="Unassembled WGS sequence"/>
</dbReference>
<evidence type="ECO:0000313" key="2">
    <source>
        <dbReference type="Proteomes" id="UP001225316"/>
    </source>
</evidence>
<reference evidence="1 2" key="1">
    <citation type="submission" date="2023-04" db="EMBL/GenBank/DDBJ databases">
        <title>A novel bacteria isolated from coastal sediment.</title>
        <authorList>
            <person name="Liu X.-J."/>
            <person name="Du Z.-J."/>
        </authorList>
    </citation>
    <scope>NUCLEOTIDE SEQUENCE [LARGE SCALE GENOMIC DNA]</scope>
    <source>
        <strain evidence="1 2">SDUM461003</strain>
    </source>
</reference>
<dbReference type="RefSeq" id="WP_308952674.1">
    <property type="nucleotide sequence ID" value="NZ_JARXHW010000147.1"/>
</dbReference>
<protein>
    <submittedName>
        <fullName evidence="1">Uncharacterized protein</fullName>
    </submittedName>
</protein>
<sequence length="104" mass="11878">MNSDIIKEGRKLVCLLEKKSEEFHVKSDQHDILGYEAAILNARIDFVEKKKAMPENLRESTLLGSWGASYYSEEWQGLKNTVRAFYTKIPTEPETEPDGTGQPM</sequence>